<comment type="caution">
    <text evidence="2">The sequence shown here is derived from an EMBL/GenBank/DDBJ whole genome shotgun (WGS) entry which is preliminary data.</text>
</comment>
<evidence type="ECO:0000313" key="2">
    <source>
        <dbReference type="EMBL" id="TRX94958.1"/>
    </source>
</evidence>
<keyword evidence="3" id="KW-1185">Reference proteome</keyword>
<reference evidence="3" key="1">
    <citation type="submission" date="2019-06" db="EMBL/GenBank/DDBJ databases">
        <title>Draft genome sequence of the griseofulvin-producing fungus Xylaria cubensis strain G536.</title>
        <authorList>
            <person name="Mead M.E."/>
            <person name="Raja H.A."/>
            <person name="Steenwyk J.L."/>
            <person name="Knowles S.L."/>
            <person name="Oberlies N.H."/>
            <person name="Rokas A."/>
        </authorList>
    </citation>
    <scope>NUCLEOTIDE SEQUENCE [LARGE SCALE GENOMIC DNA]</scope>
    <source>
        <strain evidence="3">G536</strain>
    </source>
</reference>
<evidence type="ECO:0000259" key="1">
    <source>
        <dbReference type="Pfam" id="PF24494"/>
    </source>
</evidence>
<sequence length="268" mass="30821">MSTEENSCVPRQKILVAKFDMKVVKYTKRPKAKGWIIVRDKRADPDKRFKFRFLPEEHDAIRLIYPTISIEKRQSAFLRGYPLIKFSTPISTCGTGTGRPKILYRLTHDGQPHGGMKPRGHGIVTVEPFSFHILLFKHLDWRCRNLSPFLSATDSMDKILHMYGLYDERGYQNIRLLIFETDGPGWDHQMQRLYRVLDLLAALGGRSPEYVSSMAREFILEGEIPPESIIEERLLESNNPRRPVKNPIPPKAKSTSKGKFATAYTSCV</sequence>
<organism evidence="2 3">
    <name type="scientific">Xylaria flabelliformis</name>
    <dbReference type="NCBI Taxonomy" id="2512241"/>
    <lineage>
        <taxon>Eukaryota</taxon>
        <taxon>Fungi</taxon>
        <taxon>Dikarya</taxon>
        <taxon>Ascomycota</taxon>
        <taxon>Pezizomycotina</taxon>
        <taxon>Sordariomycetes</taxon>
        <taxon>Xylariomycetidae</taxon>
        <taxon>Xylariales</taxon>
        <taxon>Xylariaceae</taxon>
        <taxon>Xylaria</taxon>
    </lineage>
</organism>
<proteinExistence type="predicted"/>
<evidence type="ECO:0000313" key="3">
    <source>
        <dbReference type="Proteomes" id="UP000319160"/>
    </source>
</evidence>
<protein>
    <recommendedName>
        <fullName evidence="1">DUF7587 domain-containing protein</fullName>
    </recommendedName>
</protein>
<dbReference type="Pfam" id="PF24494">
    <property type="entry name" value="DUF7587"/>
    <property type="match status" value="1"/>
</dbReference>
<dbReference type="AlphaFoldDB" id="A0A553I424"/>
<name>A0A553I424_9PEZI</name>
<dbReference type="OrthoDB" id="4924573at2759"/>
<dbReference type="EMBL" id="VFLP01000018">
    <property type="protein sequence ID" value="TRX94958.1"/>
    <property type="molecule type" value="Genomic_DNA"/>
</dbReference>
<dbReference type="Proteomes" id="UP000319160">
    <property type="component" value="Unassembled WGS sequence"/>
</dbReference>
<dbReference type="InterPro" id="IPR056009">
    <property type="entry name" value="DUF7587"/>
</dbReference>
<accession>A0A553I424</accession>
<gene>
    <name evidence="2" type="ORF">FHL15_004043</name>
</gene>
<feature type="domain" description="DUF7587" evidence="1">
    <location>
        <begin position="128"/>
        <end position="232"/>
    </location>
</feature>